<keyword evidence="2" id="KW-1185">Reference proteome</keyword>
<evidence type="ECO:0000313" key="1">
    <source>
        <dbReference type="EMBL" id="KXT15104.1"/>
    </source>
</evidence>
<reference evidence="1 2" key="1">
    <citation type="submission" date="2015-07" db="EMBL/GenBank/DDBJ databases">
        <title>Comparative genomics of the Sigatoka disease complex on banana suggests a link between parallel evolutionary changes in Pseudocercospora fijiensis and Pseudocercospora eumusae and increased virulence on the banana host.</title>
        <authorList>
            <person name="Chang T.-C."/>
            <person name="Salvucci A."/>
            <person name="Crous P.W."/>
            <person name="Stergiopoulos I."/>
        </authorList>
    </citation>
    <scope>NUCLEOTIDE SEQUENCE [LARGE SCALE GENOMIC DNA]</scope>
    <source>
        <strain evidence="1 2">CBS 116634</strain>
    </source>
</reference>
<organism evidence="1 2">
    <name type="scientific">Pseudocercospora musae</name>
    <dbReference type="NCBI Taxonomy" id="113226"/>
    <lineage>
        <taxon>Eukaryota</taxon>
        <taxon>Fungi</taxon>
        <taxon>Dikarya</taxon>
        <taxon>Ascomycota</taxon>
        <taxon>Pezizomycotina</taxon>
        <taxon>Dothideomycetes</taxon>
        <taxon>Dothideomycetidae</taxon>
        <taxon>Mycosphaerellales</taxon>
        <taxon>Mycosphaerellaceae</taxon>
        <taxon>Pseudocercospora</taxon>
    </lineage>
</organism>
<sequence length="65" mass="6799">MQTKDMVSFANVQAFGVRTIAMQTLGMETSPGTGAQDVSHALKIYIRTAAAKDSGSLVIANIGRA</sequence>
<proteinExistence type="predicted"/>
<accession>A0A139IKC6</accession>
<dbReference type="EMBL" id="LFZO01000066">
    <property type="protein sequence ID" value="KXT15104.1"/>
    <property type="molecule type" value="Genomic_DNA"/>
</dbReference>
<protein>
    <submittedName>
        <fullName evidence="1">Uncharacterized protein</fullName>
    </submittedName>
</protein>
<evidence type="ECO:0000313" key="2">
    <source>
        <dbReference type="Proteomes" id="UP000073492"/>
    </source>
</evidence>
<dbReference type="Proteomes" id="UP000073492">
    <property type="component" value="Unassembled WGS sequence"/>
</dbReference>
<name>A0A139IKC6_9PEZI</name>
<comment type="caution">
    <text evidence="1">The sequence shown here is derived from an EMBL/GenBank/DDBJ whole genome shotgun (WGS) entry which is preliminary data.</text>
</comment>
<dbReference type="AlphaFoldDB" id="A0A139IKC6"/>
<gene>
    <name evidence="1" type="ORF">AC579_6474</name>
</gene>